<dbReference type="GO" id="GO:0006281">
    <property type="term" value="P:DNA repair"/>
    <property type="evidence" value="ECO:0007669"/>
    <property type="project" value="InterPro"/>
</dbReference>
<dbReference type="SUPFAM" id="SSF56091">
    <property type="entry name" value="DNA ligase/mRNA capping enzyme, catalytic domain"/>
    <property type="match status" value="1"/>
</dbReference>
<proteinExistence type="predicted"/>
<dbReference type="InParanoid" id="A0A263D1G7"/>
<evidence type="ECO:0000259" key="3">
    <source>
        <dbReference type="Pfam" id="PF13298"/>
    </source>
</evidence>
<dbReference type="InterPro" id="IPR012310">
    <property type="entry name" value="DNA_ligase_ATP-dep_cent"/>
</dbReference>
<dbReference type="Gene3D" id="3.30.1490.70">
    <property type="match status" value="1"/>
</dbReference>
<dbReference type="Gene3D" id="3.30.470.30">
    <property type="entry name" value="DNA ligase/mRNA capping enzyme"/>
    <property type="match status" value="1"/>
</dbReference>
<dbReference type="GO" id="GO:0006310">
    <property type="term" value="P:DNA recombination"/>
    <property type="evidence" value="ECO:0007669"/>
    <property type="project" value="InterPro"/>
</dbReference>
<evidence type="ECO:0000313" key="5">
    <source>
        <dbReference type="Proteomes" id="UP000242444"/>
    </source>
</evidence>
<dbReference type="PANTHER" id="PTHR39465">
    <property type="entry name" value="DNA LIGASE D, 3'-PHOSPHOESTERASE DOMAIN"/>
    <property type="match status" value="1"/>
</dbReference>
<reference evidence="4 5" key="1">
    <citation type="submission" date="2017-07" db="EMBL/GenBank/DDBJ databases">
        <title>Amycolatopsis antarcticus sp. nov., isolated from the surface of an Antarcticus brown macroalga.</title>
        <authorList>
            <person name="Wang J."/>
            <person name="Leiva S."/>
            <person name="Huang J."/>
            <person name="Huang Y."/>
        </authorList>
    </citation>
    <scope>NUCLEOTIDE SEQUENCE [LARGE SCALE GENOMIC DNA]</scope>
    <source>
        <strain evidence="4 5">AU-G6</strain>
    </source>
</reference>
<dbReference type="Pfam" id="PF13298">
    <property type="entry name" value="LigD_N"/>
    <property type="match status" value="1"/>
</dbReference>
<dbReference type="OrthoDB" id="9802472at2"/>
<evidence type="ECO:0000259" key="2">
    <source>
        <dbReference type="Pfam" id="PF01068"/>
    </source>
</evidence>
<dbReference type="PANTHER" id="PTHR39465:SF1">
    <property type="entry name" value="DNA LIGASE D 3'-PHOSPHOESTERASE DOMAIN-CONTAINING PROTEIN"/>
    <property type="match status" value="1"/>
</dbReference>
<dbReference type="NCBIfam" id="TIGR02777">
    <property type="entry name" value="LigD_PE_dom"/>
    <property type="match status" value="1"/>
</dbReference>
<organism evidence="4 5">
    <name type="scientific">Amycolatopsis antarctica</name>
    <dbReference type="NCBI Taxonomy" id="1854586"/>
    <lineage>
        <taxon>Bacteria</taxon>
        <taxon>Bacillati</taxon>
        <taxon>Actinomycetota</taxon>
        <taxon>Actinomycetes</taxon>
        <taxon>Pseudonocardiales</taxon>
        <taxon>Pseudonocardiaceae</taxon>
        <taxon>Amycolatopsis</taxon>
    </lineage>
</organism>
<gene>
    <name evidence="4" type="ORF">CFN78_17545</name>
</gene>
<feature type="region of interest" description="Disordered" evidence="1">
    <location>
        <begin position="1"/>
        <end position="28"/>
    </location>
</feature>
<dbReference type="GO" id="GO:0005524">
    <property type="term" value="F:ATP binding"/>
    <property type="evidence" value="ECO:0007669"/>
    <property type="project" value="InterPro"/>
</dbReference>
<dbReference type="EMBL" id="NKYE01000010">
    <property type="protein sequence ID" value="OZM71948.1"/>
    <property type="molecule type" value="Genomic_DNA"/>
</dbReference>
<keyword evidence="5" id="KW-1185">Reference proteome</keyword>
<dbReference type="GO" id="GO:0003910">
    <property type="term" value="F:DNA ligase (ATP) activity"/>
    <property type="evidence" value="ECO:0007669"/>
    <property type="project" value="InterPro"/>
</dbReference>
<dbReference type="InterPro" id="IPR014144">
    <property type="entry name" value="LigD_PE_domain"/>
</dbReference>
<protein>
    <submittedName>
        <fullName evidence="4">ATP-dependent DNA ligase</fullName>
    </submittedName>
</protein>
<feature type="domain" description="ATP-dependent DNA ligase family profile" evidence="2">
    <location>
        <begin position="182"/>
        <end position="351"/>
    </location>
</feature>
<name>A0A263D1G7_9PSEU</name>
<evidence type="ECO:0000256" key="1">
    <source>
        <dbReference type="SAM" id="MobiDB-lite"/>
    </source>
</evidence>
<sequence>MSDPLDEYRRKRDGSRTPEPVPEGPTAIDGDDSLYVIQEHHASQLHWDVRFERGGVLVSWAVPLGLPVLPETARLAVHTEDHPREYATFEGEIPAGEYGAGVMTIWDTGTYETLHWNDHMVEVVLHGARISGRYAFVNRHDEDSPGWLVRRIDPAPDGWTGLPGFVPPARTRPGRMAGTRTENEWAYSFDWGGLRAQARVQGGRVTLHDRDGVDVSGRYHEVKALGATLGSTELLLDGELLVFDQGRPSAAGLHRRAHASPAQAKRLVGRFPVVYVIYDVLHHEGRSCLGLPYRQRRELLGSLGLEGPNWTVPEDYTGDGPAVLAAATEHGLPGVVRKRLDGEYRPDGDDWIAVPADG</sequence>
<dbReference type="Pfam" id="PF01068">
    <property type="entry name" value="DNA_ligase_A_M"/>
    <property type="match status" value="1"/>
</dbReference>
<dbReference type="AlphaFoldDB" id="A0A263D1G7"/>
<evidence type="ECO:0000313" key="4">
    <source>
        <dbReference type="EMBL" id="OZM71948.1"/>
    </source>
</evidence>
<accession>A0A263D1G7</accession>
<feature type="compositionally biased region" description="Basic and acidic residues" evidence="1">
    <location>
        <begin position="1"/>
        <end position="16"/>
    </location>
</feature>
<keyword evidence="4" id="KW-0436">Ligase</keyword>
<comment type="caution">
    <text evidence="4">The sequence shown here is derived from an EMBL/GenBank/DDBJ whole genome shotgun (WGS) entry which is preliminary data.</text>
</comment>
<feature type="domain" description="DNA ligase D 3'-phosphoesterase" evidence="3">
    <location>
        <begin position="38"/>
        <end position="137"/>
    </location>
</feature>
<dbReference type="RefSeq" id="WP_094863905.1">
    <property type="nucleotide sequence ID" value="NZ_NKYE01000010.1"/>
</dbReference>
<dbReference type="Proteomes" id="UP000242444">
    <property type="component" value="Unassembled WGS sequence"/>
</dbReference>